<feature type="region of interest" description="Disordered" evidence="1">
    <location>
        <begin position="43"/>
        <end position="118"/>
    </location>
</feature>
<evidence type="ECO:0000256" key="1">
    <source>
        <dbReference type="SAM" id="MobiDB-lite"/>
    </source>
</evidence>
<comment type="caution">
    <text evidence="2">The sequence shown here is derived from an EMBL/GenBank/DDBJ whole genome shotgun (WGS) entry which is preliminary data.</text>
</comment>
<reference evidence="2 3" key="1">
    <citation type="submission" date="2020-04" db="EMBL/GenBank/DDBJ databases">
        <authorList>
            <person name="Wallbank WR R."/>
            <person name="Pardo Diaz C."/>
            <person name="Kozak K."/>
            <person name="Martin S."/>
            <person name="Jiggins C."/>
            <person name="Moest M."/>
            <person name="Warren A I."/>
            <person name="Byers J.R.P. K."/>
            <person name="Montejo-Kovacevich G."/>
            <person name="Yen C E."/>
        </authorList>
    </citation>
    <scope>NUCLEOTIDE SEQUENCE [LARGE SCALE GENOMIC DNA]</scope>
</reference>
<accession>A0A8S0Z9L8</accession>
<organism evidence="2 3">
    <name type="scientific">Arctia plantaginis</name>
    <name type="common">Wood tiger moth</name>
    <name type="synonym">Phalaena plantaginis</name>
    <dbReference type="NCBI Taxonomy" id="874455"/>
    <lineage>
        <taxon>Eukaryota</taxon>
        <taxon>Metazoa</taxon>
        <taxon>Ecdysozoa</taxon>
        <taxon>Arthropoda</taxon>
        <taxon>Hexapoda</taxon>
        <taxon>Insecta</taxon>
        <taxon>Pterygota</taxon>
        <taxon>Neoptera</taxon>
        <taxon>Endopterygota</taxon>
        <taxon>Lepidoptera</taxon>
        <taxon>Glossata</taxon>
        <taxon>Ditrysia</taxon>
        <taxon>Noctuoidea</taxon>
        <taxon>Erebidae</taxon>
        <taxon>Arctiinae</taxon>
        <taxon>Arctia</taxon>
    </lineage>
</organism>
<name>A0A8S0Z9L8_ARCPL</name>
<feature type="compositionally biased region" description="Polar residues" evidence="1">
    <location>
        <begin position="88"/>
        <end position="118"/>
    </location>
</feature>
<feature type="compositionally biased region" description="Polar residues" evidence="1">
    <location>
        <begin position="70"/>
        <end position="81"/>
    </location>
</feature>
<evidence type="ECO:0000313" key="3">
    <source>
        <dbReference type="Proteomes" id="UP000494256"/>
    </source>
</evidence>
<proteinExistence type="predicted"/>
<dbReference type="Proteomes" id="UP000494256">
    <property type="component" value="Unassembled WGS sequence"/>
</dbReference>
<protein>
    <submittedName>
        <fullName evidence="2">Uncharacterized protein</fullName>
    </submittedName>
</protein>
<evidence type="ECO:0000313" key="2">
    <source>
        <dbReference type="EMBL" id="CAB3229687.1"/>
    </source>
</evidence>
<dbReference type="EMBL" id="CADEBD010000286">
    <property type="protein sequence ID" value="CAB3229687.1"/>
    <property type="molecule type" value="Genomic_DNA"/>
</dbReference>
<sequence>MKEDYTPAVLAKRKELQEEFKHRRLSGEKVILRYDKIVTLKPREQVTGPPKGKTYNKRFLSESPEDKNNSKALNSAEQSKQVPKKNKPQTITSYLRPSLLNSTPKVFSSSDSQEMPKN</sequence>
<dbReference type="AlphaFoldDB" id="A0A8S0Z9L8"/>
<dbReference type="OrthoDB" id="2544694at2759"/>
<gene>
    <name evidence="2" type="ORF">APLA_LOCUS4260</name>
</gene>